<accession>A0A1G6BJQ5</accession>
<dbReference type="InterPro" id="IPR050097">
    <property type="entry name" value="Ferredoxin-NADP_redctase_2"/>
</dbReference>
<keyword evidence="2" id="KW-0560">Oxidoreductase</keyword>
<gene>
    <name evidence="4" type="ORF">SAMN05660653_00994</name>
</gene>
<dbReference type="RefSeq" id="WP_092118050.1">
    <property type="nucleotide sequence ID" value="NZ_FMXO01000005.1"/>
</dbReference>
<protein>
    <submittedName>
        <fullName evidence="4">Thioredoxin reductase (NADPH)</fullName>
    </submittedName>
</protein>
<evidence type="ECO:0000256" key="1">
    <source>
        <dbReference type="ARBA" id="ARBA00022630"/>
    </source>
</evidence>
<proteinExistence type="predicted"/>
<organism evidence="4 5">
    <name type="scientific">Desulfonatronum thiosulfatophilum</name>
    <dbReference type="NCBI Taxonomy" id="617002"/>
    <lineage>
        <taxon>Bacteria</taxon>
        <taxon>Pseudomonadati</taxon>
        <taxon>Thermodesulfobacteriota</taxon>
        <taxon>Desulfovibrionia</taxon>
        <taxon>Desulfovibrionales</taxon>
        <taxon>Desulfonatronaceae</taxon>
        <taxon>Desulfonatronum</taxon>
    </lineage>
</organism>
<sequence length="306" mass="33056">MKSYDAIIIGGGPAGMTAALYLFRAGASVALVERLATGGQVLTTEWIENYPGHPSGIKGYELADLMADHLKGFSYDAYRQEVRSITHQMPGLNTVHLEEETIQGKSLVICSGVAWKHLGLQREDEFIGRGVSYCALCDANFFKGQAVAAIGGGNTALEESLYLSKIVGKVYLIHRRDAFRADKIFQERVKKVPNIECIMNSVATELLGENELNGLVVKHLPDGTERQLAISGLFVFVGSKALTDFVPENLDQSPEGFIITDQEMQTNLPGIFAAGDVRLKLCRQVATAVGDGATAANSASLFLDSL</sequence>
<name>A0A1G6BJQ5_9BACT</name>
<dbReference type="GO" id="GO:0016491">
    <property type="term" value="F:oxidoreductase activity"/>
    <property type="evidence" value="ECO:0007669"/>
    <property type="project" value="UniProtKB-KW"/>
</dbReference>
<dbReference type="PRINTS" id="PR00469">
    <property type="entry name" value="PNDRDTASEII"/>
</dbReference>
<dbReference type="AlphaFoldDB" id="A0A1G6BJQ5"/>
<keyword evidence="1" id="KW-0285">Flavoprotein</keyword>
<reference evidence="4 5" key="1">
    <citation type="submission" date="2016-10" db="EMBL/GenBank/DDBJ databases">
        <authorList>
            <person name="de Groot N.N."/>
        </authorList>
    </citation>
    <scope>NUCLEOTIDE SEQUENCE [LARGE SCALE GENOMIC DNA]</scope>
    <source>
        <strain evidence="4 5">ASO4-2</strain>
    </source>
</reference>
<dbReference type="SUPFAM" id="SSF51905">
    <property type="entry name" value="FAD/NAD(P)-binding domain"/>
    <property type="match status" value="1"/>
</dbReference>
<dbReference type="InterPro" id="IPR036188">
    <property type="entry name" value="FAD/NAD-bd_sf"/>
</dbReference>
<dbReference type="PRINTS" id="PR00368">
    <property type="entry name" value="FADPNR"/>
</dbReference>
<evidence type="ECO:0000256" key="2">
    <source>
        <dbReference type="ARBA" id="ARBA00023002"/>
    </source>
</evidence>
<evidence type="ECO:0000313" key="5">
    <source>
        <dbReference type="Proteomes" id="UP000198771"/>
    </source>
</evidence>
<dbReference type="OrthoDB" id="9806179at2"/>
<dbReference type="Pfam" id="PF07992">
    <property type="entry name" value="Pyr_redox_2"/>
    <property type="match status" value="1"/>
</dbReference>
<evidence type="ECO:0000259" key="3">
    <source>
        <dbReference type="Pfam" id="PF07992"/>
    </source>
</evidence>
<dbReference type="STRING" id="617002.SAMN05660653_00994"/>
<dbReference type="PANTHER" id="PTHR48105">
    <property type="entry name" value="THIOREDOXIN REDUCTASE 1-RELATED-RELATED"/>
    <property type="match status" value="1"/>
</dbReference>
<feature type="domain" description="FAD/NAD(P)-binding" evidence="3">
    <location>
        <begin position="4"/>
        <end position="292"/>
    </location>
</feature>
<keyword evidence="5" id="KW-1185">Reference proteome</keyword>
<dbReference type="EMBL" id="FMXO01000005">
    <property type="protein sequence ID" value="SDB20825.1"/>
    <property type="molecule type" value="Genomic_DNA"/>
</dbReference>
<evidence type="ECO:0000313" key="4">
    <source>
        <dbReference type="EMBL" id="SDB20825.1"/>
    </source>
</evidence>
<dbReference type="InterPro" id="IPR023753">
    <property type="entry name" value="FAD/NAD-binding_dom"/>
</dbReference>
<dbReference type="Gene3D" id="3.50.50.60">
    <property type="entry name" value="FAD/NAD(P)-binding domain"/>
    <property type="match status" value="2"/>
</dbReference>
<dbReference type="Proteomes" id="UP000198771">
    <property type="component" value="Unassembled WGS sequence"/>
</dbReference>